<feature type="region of interest" description="Disordered" evidence="3">
    <location>
        <begin position="445"/>
        <end position="529"/>
    </location>
</feature>
<dbReference type="EMBL" id="JAUHHV010000005">
    <property type="protein sequence ID" value="KAK1423353.1"/>
    <property type="molecule type" value="Genomic_DNA"/>
</dbReference>
<accession>A0AAD8KKX1</accession>
<dbReference type="Pfam" id="PF00076">
    <property type="entry name" value="RRM_1"/>
    <property type="match status" value="1"/>
</dbReference>
<dbReference type="InterPro" id="IPR000504">
    <property type="entry name" value="RRM_dom"/>
</dbReference>
<dbReference type="CDD" id="cd00590">
    <property type="entry name" value="RRM_SF"/>
    <property type="match status" value="1"/>
</dbReference>
<feature type="compositionally biased region" description="Gly residues" evidence="3">
    <location>
        <begin position="484"/>
        <end position="501"/>
    </location>
</feature>
<dbReference type="PANTHER" id="PTHR10693">
    <property type="entry name" value="RAS GTPASE-ACTIVATING PROTEIN-BINDING PROTEIN"/>
    <property type="match status" value="1"/>
</dbReference>
<evidence type="ECO:0000256" key="3">
    <source>
        <dbReference type="SAM" id="MobiDB-lite"/>
    </source>
</evidence>
<dbReference type="CDD" id="cd00780">
    <property type="entry name" value="NTF2"/>
    <property type="match status" value="1"/>
</dbReference>
<evidence type="ECO:0000313" key="7">
    <source>
        <dbReference type="Proteomes" id="UP001229421"/>
    </source>
</evidence>
<organism evidence="6 7">
    <name type="scientific">Tagetes erecta</name>
    <name type="common">African marigold</name>
    <dbReference type="NCBI Taxonomy" id="13708"/>
    <lineage>
        <taxon>Eukaryota</taxon>
        <taxon>Viridiplantae</taxon>
        <taxon>Streptophyta</taxon>
        <taxon>Embryophyta</taxon>
        <taxon>Tracheophyta</taxon>
        <taxon>Spermatophyta</taxon>
        <taxon>Magnoliopsida</taxon>
        <taxon>eudicotyledons</taxon>
        <taxon>Gunneridae</taxon>
        <taxon>Pentapetalae</taxon>
        <taxon>asterids</taxon>
        <taxon>campanulids</taxon>
        <taxon>Asterales</taxon>
        <taxon>Asteraceae</taxon>
        <taxon>Asteroideae</taxon>
        <taxon>Heliantheae alliance</taxon>
        <taxon>Tageteae</taxon>
        <taxon>Tagetes</taxon>
    </lineage>
</organism>
<evidence type="ECO:0000313" key="6">
    <source>
        <dbReference type="EMBL" id="KAK1423353.1"/>
    </source>
</evidence>
<dbReference type="InterPro" id="IPR002075">
    <property type="entry name" value="NTF2_dom"/>
</dbReference>
<dbReference type="InterPro" id="IPR018222">
    <property type="entry name" value="Nuclear_transport_factor_2_euk"/>
</dbReference>
<sequence length="529" mass="56656">MPATNKNSCPETRSTPKASVLPDLLTAHLINLSIFIITSLDLHPTDSINEQLTRMAAQTESTTPSVQVVGNAFVGQYYHILHHSPDIVHKFYQDSSFISRPDEDGVMITVTTMKGITDKICSLDYTAYIAEINTADAQESYKDGVIVLVTGFLTRKEDNQRKKFIQSFFLAPQDKGYFVLNDVFRYVDESKPTEDKHVVAEEINDNQTTSLIPGPPDTIDSPLPDVASVHKEEAPSVEKEALDVLGTEGPLANENKSEEPEPHPVENITPPVAESISSTAVEDAPKMSYASILSSQIKKGGPGPTKVYVPAKTLKATPARTENKTVAAVAQGAPPEVSAPAPVASSSISTPNSTYVHDEGDGHSVYIRNLPHNATVPQLEMEFKKFGPIKQGGIQVRSNKMGFCFGFVEFQDVSSMQNAIQSSPVVIGGKEVVVEIKRTTSRVGNGRGRFNAGRGGFRSDSFRARGGGSNGGGGRGYGRSDYSGGRGDFSGRGRGPGGHGGEAYHQQGRGRGGGGRRGGSSHYTTATSV</sequence>
<feature type="compositionally biased region" description="Gly residues" evidence="3">
    <location>
        <begin position="465"/>
        <end position="477"/>
    </location>
</feature>
<dbReference type="SUPFAM" id="SSF54928">
    <property type="entry name" value="RNA-binding domain, RBD"/>
    <property type="match status" value="1"/>
</dbReference>
<dbReference type="Gene3D" id="3.10.450.50">
    <property type="match status" value="1"/>
</dbReference>
<keyword evidence="1 2" id="KW-0694">RNA-binding</keyword>
<proteinExistence type="predicted"/>
<dbReference type="GO" id="GO:1990904">
    <property type="term" value="C:ribonucleoprotein complex"/>
    <property type="evidence" value="ECO:0007669"/>
    <property type="project" value="TreeGrafter"/>
</dbReference>
<feature type="compositionally biased region" description="Gly residues" evidence="3">
    <location>
        <begin position="509"/>
        <end position="518"/>
    </location>
</feature>
<dbReference type="GO" id="GO:0003729">
    <property type="term" value="F:mRNA binding"/>
    <property type="evidence" value="ECO:0007669"/>
    <property type="project" value="TreeGrafter"/>
</dbReference>
<reference evidence="6" key="1">
    <citation type="journal article" date="2023" name="bioRxiv">
        <title>Improved chromosome-level genome assembly for marigold (Tagetes erecta).</title>
        <authorList>
            <person name="Jiang F."/>
            <person name="Yuan L."/>
            <person name="Wang S."/>
            <person name="Wang H."/>
            <person name="Xu D."/>
            <person name="Wang A."/>
            <person name="Fan W."/>
        </authorList>
    </citation>
    <scope>NUCLEOTIDE SEQUENCE</scope>
    <source>
        <strain evidence="6">WSJ</strain>
        <tissue evidence="6">Leaf</tissue>
    </source>
</reference>
<dbReference type="PROSITE" id="PS50177">
    <property type="entry name" value="NTF2_DOMAIN"/>
    <property type="match status" value="1"/>
</dbReference>
<dbReference type="AlphaFoldDB" id="A0AAD8KKX1"/>
<feature type="compositionally biased region" description="Basic and acidic residues" evidence="3">
    <location>
        <begin position="255"/>
        <end position="264"/>
    </location>
</feature>
<dbReference type="PROSITE" id="PS50102">
    <property type="entry name" value="RRM"/>
    <property type="match status" value="1"/>
</dbReference>
<dbReference type="InterPro" id="IPR035979">
    <property type="entry name" value="RBD_domain_sf"/>
</dbReference>
<dbReference type="InterPro" id="IPR039539">
    <property type="entry name" value="Ras_GTPase_bind_prot"/>
</dbReference>
<dbReference type="GO" id="GO:0005829">
    <property type="term" value="C:cytosol"/>
    <property type="evidence" value="ECO:0007669"/>
    <property type="project" value="TreeGrafter"/>
</dbReference>
<feature type="region of interest" description="Disordered" evidence="3">
    <location>
        <begin position="248"/>
        <end position="270"/>
    </location>
</feature>
<dbReference type="Pfam" id="PF02136">
    <property type="entry name" value="NTF2"/>
    <property type="match status" value="1"/>
</dbReference>
<dbReference type="Proteomes" id="UP001229421">
    <property type="component" value="Unassembled WGS sequence"/>
</dbReference>
<dbReference type="Gene3D" id="3.30.70.330">
    <property type="match status" value="1"/>
</dbReference>
<evidence type="ECO:0000259" key="4">
    <source>
        <dbReference type="PROSITE" id="PS50102"/>
    </source>
</evidence>
<dbReference type="SUPFAM" id="SSF54427">
    <property type="entry name" value="NTF2-like"/>
    <property type="match status" value="1"/>
</dbReference>
<dbReference type="InterPro" id="IPR012677">
    <property type="entry name" value="Nucleotide-bd_a/b_plait_sf"/>
</dbReference>
<comment type="caution">
    <text evidence="6">The sequence shown here is derived from an EMBL/GenBank/DDBJ whole genome shotgun (WGS) entry which is preliminary data.</text>
</comment>
<evidence type="ECO:0000256" key="2">
    <source>
        <dbReference type="PROSITE-ProRule" id="PRU00176"/>
    </source>
</evidence>
<dbReference type="SMART" id="SM00360">
    <property type="entry name" value="RRM"/>
    <property type="match status" value="1"/>
</dbReference>
<protein>
    <recommendedName>
        <fullName evidence="8">G3BP-like protein</fullName>
    </recommendedName>
</protein>
<dbReference type="InterPro" id="IPR032710">
    <property type="entry name" value="NTF2-like_dom_sf"/>
</dbReference>
<gene>
    <name evidence="6" type="ORF">QVD17_18652</name>
</gene>
<feature type="domain" description="NTF2" evidence="5">
    <location>
        <begin position="69"/>
        <end position="186"/>
    </location>
</feature>
<feature type="region of interest" description="Disordered" evidence="3">
    <location>
        <begin position="331"/>
        <end position="352"/>
    </location>
</feature>
<keyword evidence="7" id="KW-1185">Reference proteome</keyword>
<evidence type="ECO:0000259" key="5">
    <source>
        <dbReference type="PROSITE" id="PS50177"/>
    </source>
</evidence>
<evidence type="ECO:0008006" key="8">
    <source>
        <dbReference type="Google" id="ProtNLM"/>
    </source>
</evidence>
<name>A0AAD8KKX1_TARER</name>
<feature type="compositionally biased region" description="Low complexity" evidence="3">
    <location>
        <begin position="333"/>
        <end position="347"/>
    </location>
</feature>
<dbReference type="FunFam" id="3.10.450.50:FF:000003">
    <property type="entry name" value="Nuclear transport factor 2 family protein"/>
    <property type="match status" value="1"/>
</dbReference>
<dbReference type="PANTHER" id="PTHR10693:SF52">
    <property type="entry name" value="RAS GTPASE-ACTIVATING BINDING-LIKE PROTEIN"/>
    <property type="match status" value="1"/>
</dbReference>
<feature type="domain" description="RRM" evidence="4">
    <location>
        <begin position="363"/>
        <end position="439"/>
    </location>
</feature>
<evidence type="ECO:0000256" key="1">
    <source>
        <dbReference type="ARBA" id="ARBA00022884"/>
    </source>
</evidence>